<evidence type="ECO:0000313" key="2">
    <source>
        <dbReference type="Proteomes" id="UP001597403"/>
    </source>
</evidence>
<keyword evidence="2" id="KW-1185">Reference proteome</keyword>
<gene>
    <name evidence="1" type="ORF">ACFSGI_09830</name>
</gene>
<sequence>MYYFVNERRSFYINRLQIKIQESPYINPPPPCILIDGLELDIWLDRLYPDQNYLGLIPFIYDWISTEAEQQLVLQRYLKKQEIVILPILMCPDDCDLWCTVVVAEVIIQENEIWWNRIGIDTSDILSSYHNLGHSVEWLEHIPLLKFEKHSYYNELDRIYLATST</sequence>
<accession>A0ABW4URT6</accession>
<reference evidence="2" key="1">
    <citation type="journal article" date="2019" name="Int. J. Syst. Evol. Microbiol.">
        <title>The Global Catalogue of Microorganisms (GCM) 10K type strain sequencing project: providing services to taxonomists for standard genome sequencing and annotation.</title>
        <authorList>
            <consortium name="The Broad Institute Genomics Platform"/>
            <consortium name="The Broad Institute Genome Sequencing Center for Infectious Disease"/>
            <person name="Wu L."/>
            <person name="Ma J."/>
        </authorList>
    </citation>
    <scope>NUCLEOTIDE SEQUENCE [LARGE SCALE GENOMIC DNA]</scope>
    <source>
        <strain evidence="2">CGMCC 1.15067</strain>
    </source>
</reference>
<organism evidence="1 2">
    <name type="scientific">Paenibacillus nicotianae</name>
    <dbReference type="NCBI Taxonomy" id="1526551"/>
    <lineage>
        <taxon>Bacteria</taxon>
        <taxon>Bacillati</taxon>
        <taxon>Bacillota</taxon>
        <taxon>Bacilli</taxon>
        <taxon>Bacillales</taxon>
        <taxon>Paenibacillaceae</taxon>
        <taxon>Paenibacillus</taxon>
    </lineage>
</organism>
<dbReference type="EMBL" id="JBHUGF010000010">
    <property type="protein sequence ID" value="MFD1990257.1"/>
    <property type="molecule type" value="Genomic_DNA"/>
</dbReference>
<dbReference type="Proteomes" id="UP001597403">
    <property type="component" value="Unassembled WGS sequence"/>
</dbReference>
<evidence type="ECO:0000313" key="1">
    <source>
        <dbReference type="EMBL" id="MFD1990257.1"/>
    </source>
</evidence>
<proteinExistence type="predicted"/>
<dbReference type="RefSeq" id="WP_379283086.1">
    <property type="nucleotide sequence ID" value="NZ_JBHUGF010000010.1"/>
</dbReference>
<name>A0ABW4URT6_9BACL</name>
<protein>
    <submittedName>
        <fullName evidence="1">Uncharacterized protein</fullName>
    </submittedName>
</protein>
<comment type="caution">
    <text evidence="1">The sequence shown here is derived from an EMBL/GenBank/DDBJ whole genome shotgun (WGS) entry which is preliminary data.</text>
</comment>